<organism evidence="2 3">
    <name type="scientific">Coccidioides immitis RMSCC 2394</name>
    <dbReference type="NCBI Taxonomy" id="404692"/>
    <lineage>
        <taxon>Eukaryota</taxon>
        <taxon>Fungi</taxon>
        <taxon>Dikarya</taxon>
        <taxon>Ascomycota</taxon>
        <taxon>Pezizomycotina</taxon>
        <taxon>Eurotiomycetes</taxon>
        <taxon>Eurotiomycetidae</taxon>
        <taxon>Onygenales</taxon>
        <taxon>Onygenaceae</taxon>
        <taxon>Coccidioides</taxon>
    </lineage>
</organism>
<dbReference type="OrthoDB" id="4195433at2759"/>
<evidence type="ECO:0000313" key="3">
    <source>
        <dbReference type="Proteomes" id="UP000054565"/>
    </source>
</evidence>
<sequence>MNTADMPVMSRFSLLDQRRLFLELAEQCLVSLRDTNNAKSTQPHLLGLPLELLWEVTRHLPPASAKMLAYTCHKFYHLSDTWLKNIKFFPVERFETLCLLERDQIIRTFACRGCLTDHPETMFPPDELRQQPFLRWCVSTIPIFPLCPNHSLSFRDAQQTNKMLRQSLPYSNHGWTSREACCFPRDTGSGVVIDHHFVVSRDRPGMGILTIVNICDVMEGEGLPDRNHIEECLASHSDIRICPHLPLNDPRITDIYNRDVLDCKDAEPRNYNRSAELFQDAEAREVVYCEEENCESFTHWYYGQGYPYQDEGNGSLQLLAFRHLGVLEDPWDPSWLAHTPLTGCNQERGGLMEE</sequence>
<dbReference type="Proteomes" id="UP000054565">
    <property type="component" value="Unassembled WGS sequence"/>
</dbReference>
<proteinExistence type="predicted"/>
<dbReference type="EMBL" id="DS028094">
    <property type="protein sequence ID" value="KMP03300.1"/>
    <property type="molecule type" value="Genomic_DNA"/>
</dbReference>
<accession>A0A0J6Y6B6</accession>
<reference evidence="3" key="1">
    <citation type="journal article" date="2010" name="Genome Res.">
        <title>Population genomic sequencing of Coccidioides fungi reveals recent hybridization and transposon control.</title>
        <authorList>
            <person name="Neafsey D.E."/>
            <person name="Barker B.M."/>
            <person name="Sharpton T.J."/>
            <person name="Stajich J.E."/>
            <person name="Park D.J."/>
            <person name="Whiston E."/>
            <person name="Hung C.-Y."/>
            <person name="McMahan C."/>
            <person name="White J."/>
            <person name="Sykes S."/>
            <person name="Heiman D."/>
            <person name="Young S."/>
            <person name="Zeng Q."/>
            <person name="Abouelleil A."/>
            <person name="Aftuck L."/>
            <person name="Bessette D."/>
            <person name="Brown A."/>
            <person name="FitzGerald M."/>
            <person name="Lui A."/>
            <person name="Macdonald J.P."/>
            <person name="Priest M."/>
            <person name="Orbach M.J."/>
            <person name="Galgiani J.N."/>
            <person name="Kirkland T.N."/>
            <person name="Cole G.T."/>
            <person name="Birren B.W."/>
            <person name="Henn M.R."/>
            <person name="Taylor J.W."/>
            <person name="Rounsley S.D."/>
        </authorList>
    </citation>
    <scope>NUCLEOTIDE SEQUENCE [LARGE SCALE GENOMIC DNA]</scope>
    <source>
        <strain evidence="3">RMSCC 2394</strain>
    </source>
</reference>
<gene>
    <name evidence="2" type="ORF">CIRG_02992</name>
</gene>
<protein>
    <recommendedName>
        <fullName evidence="1">F-box domain-containing protein</fullName>
    </recommendedName>
</protein>
<dbReference type="InterPro" id="IPR001810">
    <property type="entry name" value="F-box_dom"/>
</dbReference>
<evidence type="ECO:0000259" key="1">
    <source>
        <dbReference type="Pfam" id="PF00646"/>
    </source>
</evidence>
<name>A0A0J6Y6B6_COCIT</name>
<dbReference type="Pfam" id="PF00646">
    <property type="entry name" value="F-box"/>
    <property type="match status" value="1"/>
</dbReference>
<dbReference type="AlphaFoldDB" id="A0A0J6Y6B6"/>
<dbReference type="SUPFAM" id="SSF81383">
    <property type="entry name" value="F-box domain"/>
    <property type="match status" value="1"/>
</dbReference>
<feature type="domain" description="F-box" evidence="1">
    <location>
        <begin position="45"/>
        <end position="81"/>
    </location>
</feature>
<evidence type="ECO:0000313" key="2">
    <source>
        <dbReference type="EMBL" id="KMP03300.1"/>
    </source>
</evidence>
<dbReference type="InterPro" id="IPR036047">
    <property type="entry name" value="F-box-like_dom_sf"/>
</dbReference>